<evidence type="ECO:0000256" key="1">
    <source>
        <dbReference type="ARBA" id="ARBA00006926"/>
    </source>
</evidence>
<dbReference type="EnsemblProtists" id="PYU1_T005033">
    <property type="protein sequence ID" value="PYU1_T005033"/>
    <property type="gene ID" value="PYU1_G005022"/>
</dbReference>
<dbReference type="InParanoid" id="K3WJ91"/>
<evidence type="ECO:0000256" key="4">
    <source>
        <dbReference type="RuleBase" id="RU000499"/>
    </source>
</evidence>
<feature type="region of interest" description="Disordered" evidence="5">
    <location>
        <begin position="74"/>
        <end position="159"/>
    </location>
</feature>
<dbReference type="FunFam" id="3.40.30.10:FF:000025">
    <property type="entry name" value="Glutathione peroxidase"/>
    <property type="match status" value="1"/>
</dbReference>
<evidence type="ECO:0000256" key="3">
    <source>
        <dbReference type="ARBA" id="ARBA00023002"/>
    </source>
</evidence>
<dbReference type="Pfam" id="PF00255">
    <property type="entry name" value="GSHPx"/>
    <property type="match status" value="1"/>
</dbReference>
<dbReference type="STRING" id="431595.K3WJ91"/>
<dbReference type="PROSITE" id="PS00763">
    <property type="entry name" value="GLUTATHIONE_PEROXID_2"/>
    <property type="match status" value="1"/>
</dbReference>
<reference evidence="6" key="3">
    <citation type="submission" date="2015-02" db="UniProtKB">
        <authorList>
            <consortium name="EnsemblProtists"/>
        </authorList>
    </citation>
    <scope>IDENTIFICATION</scope>
    <source>
        <strain evidence="6">DAOM BR144</strain>
    </source>
</reference>
<dbReference type="InterPro" id="IPR036249">
    <property type="entry name" value="Thioredoxin-like_sf"/>
</dbReference>
<dbReference type="PANTHER" id="PTHR11592">
    <property type="entry name" value="GLUTATHIONE PEROXIDASE"/>
    <property type="match status" value="1"/>
</dbReference>
<protein>
    <recommendedName>
        <fullName evidence="4">Glutathione peroxidase</fullName>
    </recommendedName>
</protein>
<dbReference type="VEuPathDB" id="FungiDB:PYU1_G005022"/>
<dbReference type="PANTHER" id="PTHR11592:SF78">
    <property type="entry name" value="GLUTATHIONE PEROXIDASE"/>
    <property type="match status" value="1"/>
</dbReference>
<accession>K3WJ91</accession>
<dbReference type="Proteomes" id="UP000019132">
    <property type="component" value="Unassembled WGS sequence"/>
</dbReference>
<keyword evidence="2 4" id="KW-0575">Peroxidase</keyword>
<dbReference type="SUPFAM" id="SSF52833">
    <property type="entry name" value="Thioredoxin-like"/>
    <property type="match status" value="1"/>
</dbReference>
<evidence type="ECO:0000313" key="7">
    <source>
        <dbReference type="Proteomes" id="UP000019132"/>
    </source>
</evidence>
<name>K3WJ91_GLOUD</name>
<dbReference type="PROSITE" id="PS51355">
    <property type="entry name" value="GLUTATHIONE_PEROXID_3"/>
    <property type="match status" value="1"/>
</dbReference>
<sequence length="521" mass="58505">MELPLQGRVFTRLANFKTFPEEIQEETKAVQALIIQNKDTVFKNNKAKLVKSVYSVKGKALIEFIVRWLEVRQSEKTARSGQAPSASTTMPTTNTTSQHSPVAPIPGQQGTGHHHTPMTNRGAQSTENRLPEATPTQGYGTAQHTMGGSTTQDKEHHTPFGASATVPARGIHGSFQPAYHSRAGQIADALVLSGFLTPFDDDIKHVHVTPPEHFVHDTALLVPVAKEITRIPTTSVWIVLDGAIYAKYVKRKSGLLGKGKDVYVVLNEKTQRGYLFENDLAREPICELDATAIDVQFDHNPFDFGVRVGLTSGDTTHMKPEQFDCGTKHLQEEFVNGWLNIGAQYREAYNVEMERARSIYQFMDVNIYGNPVSFDKYRGKVLLFVNVASNSKLAPQNYPELSMLYQRYCDQGFEVLAFPCNQFRSEEPGTTEQILEYVKQFNANYQFFEKADVNGAHARPVFTYLKAKLPGKFGNYVKWNFTKFLVDRNGMPYKRYAPTDSPLALEQDIQELLNAPLAIKD</sequence>
<reference evidence="7" key="2">
    <citation type="submission" date="2010-04" db="EMBL/GenBank/DDBJ databases">
        <authorList>
            <person name="Buell R."/>
            <person name="Hamilton J."/>
            <person name="Hostetler J."/>
        </authorList>
    </citation>
    <scope>NUCLEOTIDE SEQUENCE [LARGE SCALE GENOMIC DNA]</scope>
    <source>
        <strain evidence="7">DAOM:BR144</strain>
    </source>
</reference>
<comment type="similarity">
    <text evidence="1 4">Belongs to the glutathione peroxidase family.</text>
</comment>
<feature type="compositionally biased region" description="Polar residues" evidence="5">
    <location>
        <begin position="117"/>
        <end position="151"/>
    </location>
</feature>
<organism evidence="6 7">
    <name type="scientific">Globisporangium ultimum (strain ATCC 200006 / CBS 805.95 / DAOM BR144)</name>
    <name type="common">Pythium ultimum</name>
    <dbReference type="NCBI Taxonomy" id="431595"/>
    <lineage>
        <taxon>Eukaryota</taxon>
        <taxon>Sar</taxon>
        <taxon>Stramenopiles</taxon>
        <taxon>Oomycota</taxon>
        <taxon>Peronosporomycetes</taxon>
        <taxon>Pythiales</taxon>
        <taxon>Pythiaceae</taxon>
        <taxon>Globisporangium</taxon>
    </lineage>
</organism>
<dbReference type="GO" id="GO:0006979">
    <property type="term" value="P:response to oxidative stress"/>
    <property type="evidence" value="ECO:0007669"/>
    <property type="project" value="InterPro"/>
</dbReference>
<evidence type="ECO:0000256" key="2">
    <source>
        <dbReference type="ARBA" id="ARBA00022559"/>
    </source>
</evidence>
<dbReference type="EMBL" id="GL376564">
    <property type="status" value="NOT_ANNOTATED_CDS"/>
    <property type="molecule type" value="Genomic_DNA"/>
</dbReference>
<dbReference type="InterPro" id="IPR000889">
    <property type="entry name" value="Glutathione_peroxidase"/>
</dbReference>
<dbReference type="AlphaFoldDB" id="K3WJ91"/>
<evidence type="ECO:0000256" key="5">
    <source>
        <dbReference type="SAM" id="MobiDB-lite"/>
    </source>
</evidence>
<dbReference type="eggNOG" id="KOG1651">
    <property type="taxonomic scope" value="Eukaryota"/>
</dbReference>
<proteinExistence type="inferred from homology"/>
<evidence type="ECO:0000313" key="6">
    <source>
        <dbReference type="EnsemblProtists" id="PYU1_T005033"/>
    </source>
</evidence>
<dbReference type="HOGENOM" id="CLU_029507_7_0_1"/>
<keyword evidence="3 4" id="KW-0560">Oxidoreductase</keyword>
<dbReference type="InterPro" id="IPR029760">
    <property type="entry name" value="GPX_CS"/>
</dbReference>
<dbReference type="CDD" id="cd00340">
    <property type="entry name" value="GSH_Peroxidase"/>
    <property type="match status" value="1"/>
</dbReference>
<dbReference type="GO" id="GO:0004601">
    <property type="term" value="F:peroxidase activity"/>
    <property type="evidence" value="ECO:0007669"/>
    <property type="project" value="UniProtKB-KW"/>
</dbReference>
<reference evidence="7" key="1">
    <citation type="journal article" date="2010" name="Genome Biol.">
        <title>Genome sequence of the necrotrophic plant pathogen Pythium ultimum reveals original pathogenicity mechanisms and effector repertoire.</title>
        <authorList>
            <person name="Levesque C.A."/>
            <person name="Brouwer H."/>
            <person name="Cano L."/>
            <person name="Hamilton J.P."/>
            <person name="Holt C."/>
            <person name="Huitema E."/>
            <person name="Raffaele S."/>
            <person name="Robideau G.P."/>
            <person name="Thines M."/>
            <person name="Win J."/>
            <person name="Zerillo M.M."/>
            <person name="Beakes G.W."/>
            <person name="Boore J.L."/>
            <person name="Busam D."/>
            <person name="Dumas B."/>
            <person name="Ferriera S."/>
            <person name="Fuerstenberg S.I."/>
            <person name="Gachon C.M."/>
            <person name="Gaulin E."/>
            <person name="Govers F."/>
            <person name="Grenville-Briggs L."/>
            <person name="Horner N."/>
            <person name="Hostetler J."/>
            <person name="Jiang R.H."/>
            <person name="Johnson J."/>
            <person name="Krajaejun T."/>
            <person name="Lin H."/>
            <person name="Meijer H.J."/>
            <person name="Moore B."/>
            <person name="Morris P."/>
            <person name="Phuntmart V."/>
            <person name="Puiu D."/>
            <person name="Shetty J."/>
            <person name="Stajich J.E."/>
            <person name="Tripathy S."/>
            <person name="Wawra S."/>
            <person name="van West P."/>
            <person name="Whitty B.R."/>
            <person name="Coutinho P.M."/>
            <person name="Henrissat B."/>
            <person name="Martin F."/>
            <person name="Thomas P.D."/>
            <person name="Tyler B.M."/>
            <person name="De Vries R.P."/>
            <person name="Kamoun S."/>
            <person name="Yandell M."/>
            <person name="Tisserat N."/>
            <person name="Buell C.R."/>
        </authorList>
    </citation>
    <scope>NUCLEOTIDE SEQUENCE</scope>
    <source>
        <strain evidence="7">DAOM:BR144</strain>
    </source>
</reference>
<dbReference type="PRINTS" id="PR01011">
    <property type="entry name" value="GLUTPROXDASE"/>
</dbReference>
<keyword evidence="7" id="KW-1185">Reference proteome</keyword>
<dbReference type="Gene3D" id="3.40.30.10">
    <property type="entry name" value="Glutaredoxin"/>
    <property type="match status" value="1"/>
</dbReference>
<feature type="compositionally biased region" description="Low complexity" evidence="5">
    <location>
        <begin position="85"/>
        <end position="100"/>
    </location>
</feature>